<dbReference type="NCBIfam" id="TIGR02227">
    <property type="entry name" value="sigpep_I_bact"/>
    <property type="match status" value="1"/>
</dbReference>
<comment type="subcellular location">
    <subcellularLocation>
        <location evidence="2">Cell membrane</location>
        <topology evidence="2">Single-pass type II membrane protein</topology>
    </subcellularLocation>
    <subcellularLocation>
        <location evidence="9">Membrane</location>
        <topology evidence="9">Single-pass type II membrane protein</topology>
    </subcellularLocation>
</comment>
<dbReference type="PRINTS" id="PR00727">
    <property type="entry name" value="LEADERPTASE"/>
</dbReference>
<evidence type="ECO:0000256" key="8">
    <source>
        <dbReference type="RuleBase" id="RU003993"/>
    </source>
</evidence>
<feature type="active site" evidence="7">
    <location>
        <position position="76"/>
    </location>
</feature>
<evidence type="ECO:0000256" key="4">
    <source>
        <dbReference type="ARBA" id="ARBA00013208"/>
    </source>
</evidence>
<dbReference type="PROSITE" id="PS00501">
    <property type="entry name" value="SPASE_I_1"/>
    <property type="match status" value="1"/>
</dbReference>
<dbReference type="PROSITE" id="PS00760">
    <property type="entry name" value="SPASE_I_2"/>
    <property type="match status" value="1"/>
</dbReference>
<comment type="similarity">
    <text evidence="3 9">Belongs to the peptidase S26 family.</text>
</comment>
<dbReference type="CDD" id="cd06530">
    <property type="entry name" value="S26_SPase_I"/>
    <property type="match status" value="1"/>
</dbReference>
<accession>A0A6A0BA53</accession>
<organism evidence="11 12">
    <name type="scientific">Pseudolactococcus insecticola</name>
    <dbReference type="NCBI Taxonomy" id="2709158"/>
    <lineage>
        <taxon>Bacteria</taxon>
        <taxon>Bacillati</taxon>
        <taxon>Bacillota</taxon>
        <taxon>Bacilli</taxon>
        <taxon>Lactobacillales</taxon>
        <taxon>Streptococcaceae</taxon>
        <taxon>Pseudolactococcus</taxon>
    </lineage>
</organism>
<keyword evidence="8" id="KW-0812">Transmembrane</keyword>
<dbReference type="RefSeq" id="WP_172357727.1">
    <property type="nucleotide sequence ID" value="NZ_BLLH01000012.1"/>
</dbReference>
<evidence type="ECO:0000256" key="9">
    <source>
        <dbReference type="RuleBase" id="RU362042"/>
    </source>
</evidence>
<dbReference type="Gene3D" id="2.10.109.10">
    <property type="entry name" value="Umud Fragment, subunit A"/>
    <property type="match status" value="1"/>
</dbReference>
<dbReference type="GO" id="GO:0005886">
    <property type="term" value="C:plasma membrane"/>
    <property type="evidence" value="ECO:0007669"/>
    <property type="project" value="UniProtKB-SubCell"/>
</dbReference>
<evidence type="ECO:0000313" key="12">
    <source>
        <dbReference type="Proteomes" id="UP000475928"/>
    </source>
</evidence>
<gene>
    <name evidence="11" type="primary">lepC</name>
    <name evidence="11" type="ORF">Hs20B_17360</name>
</gene>
<dbReference type="InterPro" id="IPR019533">
    <property type="entry name" value="Peptidase_S26"/>
</dbReference>
<keyword evidence="8" id="KW-0472">Membrane</keyword>
<evidence type="ECO:0000256" key="3">
    <source>
        <dbReference type="ARBA" id="ARBA00009370"/>
    </source>
</evidence>
<comment type="caution">
    <text evidence="11">The sequence shown here is derived from an EMBL/GenBank/DDBJ whole genome shotgun (WGS) entry which is preliminary data.</text>
</comment>
<reference evidence="11 12" key="1">
    <citation type="submission" date="2020-02" db="EMBL/GenBank/DDBJ databases">
        <title>Draft genome sequence of Lactococcus sp. Hs20B0-1.</title>
        <authorList>
            <person name="Noda S."/>
            <person name="Yuki M."/>
            <person name="Ohkuma M."/>
        </authorList>
    </citation>
    <scope>NUCLEOTIDE SEQUENCE [LARGE SCALE GENOMIC DNA]</scope>
    <source>
        <strain evidence="11 12">Hs20B0-1</strain>
    </source>
</reference>
<dbReference type="EMBL" id="BLLH01000012">
    <property type="protein sequence ID" value="GFH41338.1"/>
    <property type="molecule type" value="Genomic_DNA"/>
</dbReference>
<dbReference type="GO" id="GO:0009003">
    <property type="term" value="F:signal peptidase activity"/>
    <property type="evidence" value="ECO:0007669"/>
    <property type="project" value="UniProtKB-EC"/>
</dbReference>
<dbReference type="InterPro" id="IPR036286">
    <property type="entry name" value="LexA/Signal_pep-like_sf"/>
</dbReference>
<dbReference type="AlphaFoldDB" id="A0A6A0BA53"/>
<evidence type="ECO:0000256" key="6">
    <source>
        <dbReference type="ARBA" id="ARBA00022801"/>
    </source>
</evidence>
<feature type="domain" description="Peptidase S26" evidence="10">
    <location>
        <begin position="5"/>
        <end position="189"/>
    </location>
</feature>
<dbReference type="Proteomes" id="UP000475928">
    <property type="component" value="Unassembled WGS sequence"/>
</dbReference>
<dbReference type="PANTHER" id="PTHR43390">
    <property type="entry name" value="SIGNAL PEPTIDASE I"/>
    <property type="match status" value="1"/>
</dbReference>
<sequence>MKFLKEWGPFSLFIIIIILLRVFVWQPVLVEGHSMDPTLADKQRLIIIKTAKISRFDIVVAKEFDTDDRKEKNIVKRVIGMPGDTISYNKDVLTINGKVVDEPYLADYKKKFADDKLQKTYSYSTFFQSLASSSKAFTTAANGNVSFTIKVPKGQYFLMGDDRIVSNDSRRVGAFPKKDIVGEAKLRIWPLKSIGGLK</sequence>
<dbReference type="PANTHER" id="PTHR43390:SF1">
    <property type="entry name" value="CHLOROPLAST PROCESSING PEPTIDASE"/>
    <property type="match status" value="1"/>
</dbReference>
<keyword evidence="6 8" id="KW-0378">Hydrolase</keyword>
<evidence type="ECO:0000313" key="11">
    <source>
        <dbReference type="EMBL" id="GFH41338.1"/>
    </source>
</evidence>
<feature type="active site" evidence="7">
    <location>
        <position position="34"/>
    </location>
</feature>
<keyword evidence="5 8" id="KW-0645">Protease</keyword>
<feature type="transmembrane region" description="Helical" evidence="8">
    <location>
        <begin position="7"/>
        <end position="25"/>
    </location>
</feature>
<dbReference type="GO" id="GO:0004252">
    <property type="term" value="F:serine-type endopeptidase activity"/>
    <property type="evidence" value="ECO:0007669"/>
    <property type="project" value="InterPro"/>
</dbReference>
<dbReference type="InterPro" id="IPR019756">
    <property type="entry name" value="Pept_S26A_signal_pept_1_Ser-AS"/>
</dbReference>
<evidence type="ECO:0000256" key="5">
    <source>
        <dbReference type="ARBA" id="ARBA00022670"/>
    </source>
</evidence>
<keyword evidence="8" id="KW-1133">Transmembrane helix</keyword>
<evidence type="ECO:0000256" key="2">
    <source>
        <dbReference type="ARBA" id="ARBA00004401"/>
    </source>
</evidence>
<evidence type="ECO:0000259" key="10">
    <source>
        <dbReference type="Pfam" id="PF10502"/>
    </source>
</evidence>
<dbReference type="InterPro" id="IPR000223">
    <property type="entry name" value="Pept_S26A_signal_pept_1"/>
</dbReference>
<comment type="catalytic activity">
    <reaction evidence="1 8">
        <text>Cleavage of hydrophobic, N-terminal signal or leader sequences from secreted and periplasmic proteins.</text>
        <dbReference type="EC" id="3.4.21.89"/>
    </reaction>
</comment>
<dbReference type="EC" id="3.4.21.89" evidence="4 8"/>
<evidence type="ECO:0000256" key="7">
    <source>
        <dbReference type="PIRSR" id="PIRSR600223-1"/>
    </source>
</evidence>
<proteinExistence type="inferred from homology"/>
<dbReference type="InterPro" id="IPR019757">
    <property type="entry name" value="Pept_S26A_signal_pept_1_Lys-AS"/>
</dbReference>
<dbReference type="Pfam" id="PF10502">
    <property type="entry name" value="Peptidase_S26"/>
    <property type="match status" value="1"/>
</dbReference>
<protein>
    <recommendedName>
        <fullName evidence="4 8">Signal peptidase I</fullName>
        <ecNumber evidence="4 8">3.4.21.89</ecNumber>
    </recommendedName>
</protein>
<name>A0A6A0BA53_9LACT</name>
<evidence type="ECO:0000256" key="1">
    <source>
        <dbReference type="ARBA" id="ARBA00000677"/>
    </source>
</evidence>
<keyword evidence="12" id="KW-1185">Reference proteome</keyword>
<dbReference type="GO" id="GO:0006465">
    <property type="term" value="P:signal peptide processing"/>
    <property type="evidence" value="ECO:0007669"/>
    <property type="project" value="InterPro"/>
</dbReference>
<dbReference type="SUPFAM" id="SSF51306">
    <property type="entry name" value="LexA/Signal peptidase"/>
    <property type="match status" value="1"/>
</dbReference>